<dbReference type="EMBL" id="CP022423">
    <property type="protein sequence ID" value="ASM78986.1"/>
    <property type="molecule type" value="Genomic_DNA"/>
</dbReference>
<feature type="compositionally biased region" description="Low complexity" evidence="1">
    <location>
        <begin position="55"/>
        <end position="68"/>
    </location>
</feature>
<dbReference type="KEGG" id="vff:VITFI_CDS3209"/>
<organism evidence="2 3">
    <name type="scientific">Vitreoscilla filiformis</name>
    <dbReference type="NCBI Taxonomy" id="63"/>
    <lineage>
        <taxon>Bacteria</taxon>
        <taxon>Pseudomonadati</taxon>
        <taxon>Pseudomonadota</taxon>
        <taxon>Betaproteobacteria</taxon>
        <taxon>Neisseriales</taxon>
        <taxon>Neisseriaceae</taxon>
        <taxon>Vitreoscilla</taxon>
    </lineage>
</organism>
<dbReference type="Proteomes" id="UP000199729">
    <property type="component" value="Chromosome"/>
</dbReference>
<reference evidence="2 3" key="1">
    <citation type="submission" date="2017-07" db="EMBL/GenBank/DDBJ databases">
        <title>Complete Genome Sequence of the cosmetic ferment Vitreoscilla filiformis (ATCC15551).</title>
        <authorList>
            <person name="Contreras S."/>
            <person name="Sagory-Zalkind P."/>
            <person name="Blanquart H."/>
            <person name="Iltis A."/>
            <person name="Morand S.C."/>
        </authorList>
    </citation>
    <scope>NUCLEOTIDE SEQUENCE [LARGE SCALE GENOMIC DNA]</scope>
    <source>
        <strain evidence="2 3">ATCC 15551</strain>
    </source>
</reference>
<dbReference type="AlphaFoldDB" id="A0A221KIZ0"/>
<keyword evidence="3" id="KW-1185">Reference proteome</keyword>
<gene>
    <name evidence="2" type="ORF">VITFI_CDS3209</name>
</gene>
<dbReference type="InterPro" id="IPR021457">
    <property type="entry name" value="DUF3108"/>
</dbReference>
<evidence type="ECO:0000313" key="3">
    <source>
        <dbReference type="Proteomes" id="UP000199729"/>
    </source>
</evidence>
<evidence type="ECO:0008006" key="4">
    <source>
        <dbReference type="Google" id="ProtNLM"/>
    </source>
</evidence>
<sequence>MVAGVLLGHVWLGDRWALWGAGNQAPPPPPPIDVAFVQTLALSAPPVVGPSPQTVATPTPMAAPRASAPMPAASAASAVTEVAPLEVATAASATPASDGASAAGAASVASSEVVASIEMAPPAAPAFDWPPSTRLDYRLEGYRNGPLQGDARVEWRRQGEQYEVMVSVRLPPWFERRMISHGVIGPTGLMPRRYDQETEVALRDLRRATVLLAPDGEVTLANGQSAQAPAGVQDSASQFVQITWLFLTQAARLPVGAEVRLPLVLPHRVGEWVYDVVAQETVFLPIGPVEALHLKPRPHSGKPNEVSVEMWMAPQLQYLPVRLRLQQDANTHLELTLKQAPLQATGP</sequence>
<proteinExistence type="predicted"/>
<evidence type="ECO:0000256" key="1">
    <source>
        <dbReference type="SAM" id="MobiDB-lite"/>
    </source>
</evidence>
<name>A0A221KIZ0_VITFI</name>
<protein>
    <recommendedName>
        <fullName evidence="4">DUF3108 domain-containing protein</fullName>
    </recommendedName>
</protein>
<dbReference type="Pfam" id="PF11306">
    <property type="entry name" value="DUF3108"/>
    <property type="match status" value="1"/>
</dbReference>
<evidence type="ECO:0000313" key="2">
    <source>
        <dbReference type="EMBL" id="ASM78986.1"/>
    </source>
</evidence>
<accession>A0A221KIZ0</accession>
<feature type="region of interest" description="Disordered" evidence="1">
    <location>
        <begin position="49"/>
        <end position="68"/>
    </location>
</feature>